<accession>A0A2G0CW77</accession>
<sequence>MLLYFNSRSIIKLDFHLNYLLCKCLIDCDFVIEPCESNSNFFCFLLLSAGNFLYPVFKKKNCELSQFFF</sequence>
<reference evidence="1 2" key="1">
    <citation type="submission" date="2017-10" db="EMBL/GenBank/DDBJ databases">
        <title>Draft genomes of the Enterococcus faecium isolated from human feces before and after Helicobacter pylori eradication therapy.</title>
        <authorList>
            <person name="Prianichniikov N.A."/>
            <person name="Glushchenko O.E."/>
            <person name="Malakhova M.V."/>
        </authorList>
    </citation>
    <scope>NUCLEOTIDE SEQUENCE [LARGE SCALE GENOMIC DNA]</scope>
    <source>
        <strain evidence="1 2">Hp_5-7</strain>
    </source>
</reference>
<evidence type="ECO:0000313" key="1">
    <source>
        <dbReference type="EMBL" id="PHL21127.1"/>
    </source>
</evidence>
<dbReference type="AlphaFoldDB" id="A0A2G0CW77"/>
<name>A0A2G0CW77_ENTFC</name>
<proteinExistence type="predicted"/>
<evidence type="ECO:0000313" key="2">
    <source>
        <dbReference type="Proteomes" id="UP000224303"/>
    </source>
</evidence>
<dbReference type="EMBL" id="PCGC01000023">
    <property type="protein sequence ID" value="PHL21127.1"/>
    <property type="molecule type" value="Genomic_DNA"/>
</dbReference>
<dbReference type="Proteomes" id="UP000224303">
    <property type="component" value="Unassembled WGS sequence"/>
</dbReference>
<protein>
    <submittedName>
        <fullName evidence="1">Uncharacterized protein</fullName>
    </submittedName>
</protein>
<organism evidence="1 2">
    <name type="scientific">Enterococcus faecium</name>
    <name type="common">Streptococcus faecium</name>
    <dbReference type="NCBI Taxonomy" id="1352"/>
    <lineage>
        <taxon>Bacteria</taxon>
        <taxon>Bacillati</taxon>
        <taxon>Bacillota</taxon>
        <taxon>Bacilli</taxon>
        <taxon>Lactobacillales</taxon>
        <taxon>Enterococcaceae</taxon>
        <taxon>Enterococcus</taxon>
    </lineage>
</organism>
<gene>
    <name evidence="1" type="ORF">CQR37_10190</name>
</gene>
<comment type="caution">
    <text evidence="1">The sequence shown here is derived from an EMBL/GenBank/DDBJ whole genome shotgun (WGS) entry which is preliminary data.</text>
</comment>